<reference evidence="1 2" key="1">
    <citation type="submission" date="2006-02" db="EMBL/GenBank/DDBJ databases">
        <authorList>
            <person name="Amann R."/>
            <person name="Ferriera S."/>
            <person name="Johnson J."/>
            <person name="Kravitz S."/>
            <person name="Halpern A."/>
            <person name="Remington K."/>
            <person name="Beeson K."/>
            <person name="Tran B."/>
            <person name="Rogers Y.-H."/>
            <person name="Friedman R."/>
            <person name="Venter J.C."/>
        </authorList>
    </citation>
    <scope>NUCLEOTIDE SEQUENCE [LARGE SCALE GENOMIC DNA]</scope>
    <source>
        <strain evidence="1 2">DSM 3645</strain>
    </source>
</reference>
<name>A3ZVW8_9BACT</name>
<proteinExistence type="predicted"/>
<evidence type="ECO:0000313" key="2">
    <source>
        <dbReference type="Proteomes" id="UP000004358"/>
    </source>
</evidence>
<evidence type="ECO:0000313" key="1">
    <source>
        <dbReference type="EMBL" id="EAQ79464.1"/>
    </source>
</evidence>
<sequence length="45" mass="4648">MEIVSPVRDALGADCFAVLAAAGRHQFAVPLSAAVQRDPNAGARK</sequence>
<dbReference type="HOGENOM" id="CLU_3196721_0_0_0"/>
<protein>
    <submittedName>
        <fullName evidence="1">Uncharacterized protein</fullName>
    </submittedName>
</protein>
<comment type="caution">
    <text evidence="1">The sequence shown here is derived from an EMBL/GenBank/DDBJ whole genome shotgun (WGS) entry which is preliminary data.</text>
</comment>
<dbReference type="AlphaFoldDB" id="A3ZVW8"/>
<gene>
    <name evidence="1" type="ORF">DSM3645_03273</name>
</gene>
<dbReference type="EMBL" id="AANZ01000014">
    <property type="protein sequence ID" value="EAQ79464.1"/>
    <property type="molecule type" value="Genomic_DNA"/>
</dbReference>
<organism evidence="1 2">
    <name type="scientific">Blastopirellula marina DSM 3645</name>
    <dbReference type="NCBI Taxonomy" id="314230"/>
    <lineage>
        <taxon>Bacteria</taxon>
        <taxon>Pseudomonadati</taxon>
        <taxon>Planctomycetota</taxon>
        <taxon>Planctomycetia</taxon>
        <taxon>Pirellulales</taxon>
        <taxon>Pirellulaceae</taxon>
        <taxon>Blastopirellula</taxon>
    </lineage>
</organism>
<dbReference type="Proteomes" id="UP000004358">
    <property type="component" value="Unassembled WGS sequence"/>
</dbReference>
<accession>A3ZVW8</accession>
<dbReference type="STRING" id="314230.DSM3645_03273"/>